<protein>
    <submittedName>
        <fullName evidence="1">Uncharacterized protein</fullName>
    </submittedName>
</protein>
<dbReference type="HOGENOM" id="CLU_1983298_0_0_1"/>
<gene>
    <name evidence="1" type="ORF">BN7_2014</name>
</gene>
<name>K0KM60_WICCF</name>
<dbReference type="EMBL" id="CAIF01000047">
    <property type="protein sequence ID" value="CCH42469.1"/>
    <property type="molecule type" value="Genomic_DNA"/>
</dbReference>
<organism evidence="1 2">
    <name type="scientific">Wickerhamomyces ciferrii (strain ATCC 14091 / BCRC 22168 / CBS 111 / JCM 3599 / NBRC 0793 / NRRL Y-1031 F-60-10)</name>
    <name type="common">Yeast</name>
    <name type="synonym">Pichia ciferrii</name>
    <dbReference type="NCBI Taxonomy" id="1206466"/>
    <lineage>
        <taxon>Eukaryota</taxon>
        <taxon>Fungi</taxon>
        <taxon>Dikarya</taxon>
        <taxon>Ascomycota</taxon>
        <taxon>Saccharomycotina</taxon>
        <taxon>Saccharomycetes</taxon>
        <taxon>Phaffomycetales</taxon>
        <taxon>Wickerhamomycetaceae</taxon>
        <taxon>Wickerhamomyces</taxon>
    </lineage>
</organism>
<keyword evidence="2" id="KW-1185">Reference proteome</keyword>
<comment type="caution">
    <text evidence="1">The sequence shown here is derived from an EMBL/GenBank/DDBJ whole genome shotgun (WGS) entry which is preliminary data.</text>
</comment>
<evidence type="ECO:0000313" key="2">
    <source>
        <dbReference type="Proteomes" id="UP000009328"/>
    </source>
</evidence>
<dbReference type="Proteomes" id="UP000009328">
    <property type="component" value="Unassembled WGS sequence"/>
</dbReference>
<dbReference type="InParanoid" id="K0KM60"/>
<evidence type="ECO:0000313" key="1">
    <source>
        <dbReference type="EMBL" id="CCH42469.1"/>
    </source>
</evidence>
<dbReference type="AlphaFoldDB" id="K0KM60"/>
<reference evidence="1 2" key="1">
    <citation type="journal article" date="2012" name="Eukaryot. Cell">
        <title>Draft genome sequence of Wickerhamomyces ciferrii NRRL Y-1031 F-60-10.</title>
        <authorList>
            <person name="Schneider J."/>
            <person name="Andrea H."/>
            <person name="Blom J."/>
            <person name="Jaenicke S."/>
            <person name="Ruckert C."/>
            <person name="Schorsch C."/>
            <person name="Szczepanowski R."/>
            <person name="Farwick M."/>
            <person name="Goesmann A."/>
            <person name="Puhler A."/>
            <person name="Schaffer S."/>
            <person name="Tauch A."/>
            <person name="Kohler T."/>
            <person name="Brinkrolf K."/>
        </authorList>
    </citation>
    <scope>NUCLEOTIDE SEQUENCE [LARGE SCALE GENOMIC DNA]</scope>
    <source>
        <strain evidence="2">ATCC 14091 / BCRC 22168 / CBS 111 / JCM 3599 / NBRC 0793 / NRRL Y-1031 F-60-10</strain>
    </source>
</reference>
<proteinExistence type="predicted"/>
<accession>K0KM60</accession>
<sequence>MIEENKLLINIFQEHQNETLPLRIMLESLITYLLSKEYEKRGSYDHLVKAYEFNYQDQLKLMVIWGEKLTWRNKELMLEELNHIITNDVLSETQNKKVIALIPGYLNYNINGTNDELPPSYGSSVM</sequence>